<sequence>MAIGVRLFEHIEFVNSEIADLEAARVIQELTPSQQDNLHIHPLSVAKEGKEWDLPFTLTTASYSKILERPVSDRSRQFSKNSRGQVGNLPNRNASGNPRGSSNG</sequence>
<evidence type="ECO:0000313" key="3">
    <source>
        <dbReference type="Proteomes" id="UP000053660"/>
    </source>
</evidence>
<dbReference type="EMBL" id="KN604371">
    <property type="protein sequence ID" value="KHJ79569.1"/>
    <property type="molecule type" value="Genomic_DNA"/>
</dbReference>
<keyword evidence="3" id="KW-1185">Reference proteome</keyword>
<protein>
    <submittedName>
        <fullName evidence="2">Uncharacterized protein</fullName>
    </submittedName>
</protein>
<evidence type="ECO:0000256" key="1">
    <source>
        <dbReference type="SAM" id="MobiDB-lite"/>
    </source>
</evidence>
<name>A0A0B1S3S3_OESDE</name>
<accession>A0A0B1S3S3</accession>
<organism evidence="2 3">
    <name type="scientific">Oesophagostomum dentatum</name>
    <name type="common">Nodular worm</name>
    <dbReference type="NCBI Taxonomy" id="61180"/>
    <lineage>
        <taxon>Eukaryota</taxon>
        <taxon>Metazoa</taxon>
        <taxon>Ecdysozoa</taxon>
        <taxon>Nematoda</taxon>
        <taxon>Chromadorea</taxon>
        <taxon>Rhabditida</taxon>
        <taxon>Rhabditina</taxon>
        <taxon>Rhabditomorpha</taxon>
        <taxon>Strongyloidea</taxon>
        <taxon>Strongylidae</taxon>
        <taxon>Oesophagostomum</taxon>
    </lineage>
</organism>
<proteinExistence type="predicted"/>
<gene>
    <name evidence="2" type="ORF">OESDEN_20779</name>
</gene>
<feature type="compositionally biased region" description="Polar residues" evidence="1">
    <location>
        <begin position="78"/>
        <end position="104"/>
    </location>
</feature>
<evidence type="ECO:0000313" key="2">
    <source>
        <dbReference type="EMBL" id="KHJ79569.1"/>
    </source>
</evidence>
<dbReference type="AlphaFoldDB" id="A0A0B1S3S3"/>
<feature type="region of interest" description="Disordered" evidence="1">
    <location>
        <begin position="70"/>
        <end position="104"/>
    </location>
</feature>
<dbReference type="Proteomes" id="UP000053660">
    <property type="component" value="Unassembled WGS sequence"/>
</dbReference>
<reference evidence="2 3" key="1">
    <citation type="submission" date="2014-03" db="EMBL/GenBank/DDBJ databases">
        <title>Draft genome of the hookworm Oesophagostomum dentatum.</title>
        <authorList>
            <person name="Mitreva M."/>
        </authorList>
    </citation>
    <scope>NUCLEOTIDE SEQUENCE [LARGE SCALE GENOMIC DNA]</scope>
    <source>
        <strain evidence="2 3">OD-Hann</strain>
    </source>
</reference>